<evidence type="ECO:0000256" key="1">
    <source>
        <dbReference type="SAM" id="MobiDB-lite"/>
    </source>
</evidence>
<dbReference type="AlphaFoldDB" id="A0A5J5C6H0"/>
<gene>
    <name evidence="2" type="ORF">F0562_001422</name>
</gene>
<dbReference type="EMBL" id="CM018031">
    <property type="protein sequence ID" value="KAA8549560.1"/>
    <property type="molecule type" value="Genomic_DNA"/>
</dbReference>
<keyword evidence="3" id="KW-1185">Reference proteome</keyword>
<evidence type="ECO:0000313" key="3">
    <source>
        <dbReference type="Proteomes" id="UP000325577"/>
    </source>
</evidence>
<accession>A0A5J5C6H0</accession>
<reference evidence="2 3" key="1">
    <citation type="submission" date="2019-09" db="EMBL/GenBank/DDBJ databases">
        <title>A chromosome-level genome assembly of the Chinese tupelo Nyssa sinensis.</title>
        <authorList>
            <person name="Yang X."/>
            <person name="Kang M."/>
            <person name="Yang Y."/>
            <person name="Xiong H."/>
            <person name="Wang M."/>
            <person name="Zhang Z."/>
            <person name="Wang Z."/>
            <person name="Wu H."/>
            <person name="Ma T."/>
            <person name="Liu J."/>
            <person name="Xi Z."/>
        </authorList>
    </citation>
    <scope>NUCLEOTIDE SEQUENCE [LARGE SCALE GENOMIC DNA]</scope>
    <source>
        <strain evidence="2">J267</strain>
        <tissue evidence="2">Leaf</tissue>
    </source>
</reference>
<dbReference type="OrthoDB" id="989349at2759"/>
<organism evidence="2 3">
    <name type="scientific">Nyssa sinensis</name>
    <dbReference type="NCBI Taxonomy" id="561372"/>
    <lineage>
        <taxon>Eukaryota</taxon>
        <taxon>Viridiplantae</taxon>
        <taxon>Streptophyta</taxon>
        <taxon>Embryophyta</taxon>
        <taxon>Tracheophyta</taxon>
        <taxon>Spermatophyta</taxon>
        <taxon>Magnoliopsida</taxon>
        <taxon>eudicotyledons</taxon>
        <taxon>Gunneridae</taxon>
        <taxon>Pentapetalae</taxon>
        <taxon>asterids</taxon>
        <taxon>Cornales</taxon>
        <taxon>Nyssaceae</taxon>
        <taxon>Nyssa</taxon>
    </lineage>
</organism>
<name>A0A5J5C6H0_9ASTE</name>
<sequence length="74" mass="7759">MVIFVVVSPPVVLSSRPYTEGGTKMADDTETQGLGTDHTKRFGDQASGFSVEASARVVPTGPDPLHHHSNPSGP</sequence>
<protein>
    <submittedName>
        <fullName evidence="2">Uncharacterized protein</fullName>
    </submittedName>
</protein>
<proteinExistence type="predicted"/>
<feature type="region of interest" description="Disordered" evidence="1">
    <location>
        <begin position="15"/>
        <end position="43"/>
    </location>
</feature>
<dbReference type="Proteomes" id="UP000325577">
    <property type="component" value="Linkage Group LG0"/>
</dbReference>
<evidence type="ECO:0000313" key="2">
    <source>
        <dbReference type="EMBL" id="KAA8549560.1"/>
    </source>
</evidence>